<dbReference type="EMBL" id="CAXITT010001340">
    <property type="protein sequence ID" value="CAL1548414.1"/>
    <property type="molecule type" value="Genomic_DNA"/>
</dbReference>
<feature type="region of interest" description="Disordered" evidence="1">
    <location>
        <begin position="168"/>
        <end position="190"/>
    </location>
</feature>
<feature type="compositionally biased region" description="Basic residues" evidence="1">
    <location>
        <begin position="61"/>
        <end position="77"/>
    </location>
</feature>
<evidence type="ECO:0000313" key="3">
    <source>
        <dbReference type="Proteomes" id="UP001497497"/>
    </source>
</evidence>
<accession>A0AAV2IMP9</accession>
<evidence type="ECO:0000256" key="1">
    <source>
        <dbReference type="SAM" id="MobiDB-lite"/>
    </source>
</evidence>
<feature type="non-terminal residue" evidence="2">
    <location>
        <position position="1"/>
    </location>
</feature>
<gene>
    <name evidence="2" type="ORF">GSLYS_00021731001</name>
</gene>
<reference evidence="2 3" key="1">
    <citation type="submission" date="2024-04" db="EMBL/GenBank/DDBJ databases">
        <authorList>
            <consortium name="Genoscope - CEA"/>
            <person name="William W."/>
        </authorList>
    </citation>
    <scope>NUCLEOTIDE SEQUENCE [LARGE SCALE GENOMIC DNA]</scope>
</reference>
<dbReference type="Proteomes" id="UP001497497">
    <property type="component" value="Unassembled WGS sequence"/>
</dbReference>
<feature type="region of interest" description="Disordered" evidence="1">
    <location>
        <begin position="245"/>
        <end position="304"/>
    </location>
</feature>
<feature type="compositionally biased region" description="Basic residues" evidence="1">
    <location>
        <begin position="28"/>
        <end position="46"/>
    </location>
</feature>
<name>A0AAV2IMP9_LYMST</name>
<feature type="region of interest" description="Disordered" evidence="1">
    <location>
        <begin position="207"/>
        <end position="226"/>
    </location>
</feature>
<organism evidence="2 3">
    <name type="scientific">Lymnaea stagnalis</name>
    <name type="common">Great pond snail</name>
    <name type="synonym">Helix stagnalis</name>
    <dbReference type="NCBI Taxonomy" id="6523"/>
    <lineage>
        <taxon>Eukaryota</taxon>
        <taxon>Metazoa</taxon>
        <taxon>Spiralia</taxon>
        <taxon>Lophotrochozoa</taxon>
        <taxon>Mollusca</taxon>
        <taxon>Gastropoda</taxon>
        <taxon>Heterobranchia</taxon>
        <taxon>Euthyneura</taxon>
        <taxon>Panpulmonata</taxon>
        <taxon>Hygrophila</taxon>
        <taxon>Lymnaeoidea</taxon>
        <taxon>Lymnaeidae</taxon>
        <taxon>Lymnaea</taxon>
    </lineage>
</organism>
<evidence type="ECO:0000313" key="2">
    <source>
        <dbReference type="EMBL" id="CAL1548414.1"/>
    </source>
</evidence>
<feature type="region of interest" description="Disordered" evidence="1">
    <location>
        <begin position="1"/>
        <end position="99"/>
    </location>
</feature>
<feature type="compositionally biased region" description="Basic and acidic residues" evidence="1">
    <location>
        <begin position="207"/>
        <end position="220"/>
    </location>
</feature>
<feature type="compositionally biased region" description="Polar residues" evidence="1">
    <location>
        <begin position="78"/>
        <end position="94"/>
    </location>
</feature>
<sequence length="304" mass="33682">ISLIKESSEQPSTVAFKDPSLRAGHIVSAKKKPKSPNAIRKHKKASRIKDKEVKSESSKHEKPRHKIVKKTQHHKNRVMQTSFSEKGSDISLNETPPLELDRAKSPAFAIVEIEKKSLSPDTKPLASRLRIAMGKSSQNLLTKASSSTVSKITSGSSRADLKPLPKIAKKHGPHLKSHKTMTKQSGHKERVEKHMSIFGTEKRVSIFGTEKRESQGRKDSNFTTPKGIITKKNHQIRVMKTLKIKEANKDGFHDTADYKSVSETASSTSVRPATGDQNDNENSSVDSSVQEHLPAITESKAGRY</sequence>
<feature type="compositionally biased region" description="Low complexity" evidence="1">
    <location>
        <begin position="276"/>
        <end position="291"/>
    </location>
</feature>
<comment type="caution">
    <text evidence="2">The sequence shown here is derived from an EMBL/GenBank/DDBJ whole genome shotgun (WGS) entry which is preliminary data.</text>
</comment>
<feature type="compositionally biased region" description="Basic and acidic residues" evidence="1">
    <location>
        <begin position="47"/>
        <end position="60"/>
    </location>
</feature>
<proteinExistence type="predicted"/>
<feature type="compositionally biased region" description="Basic residues" evidence="1">
    <location>
        <begin position="168"/>
        <end position="181"/>
    </location>
</feature>
<feature type="compositionally biased region" description="Polar residues" evidence="1">
    <location>
        <begin position="261"/>
        <end position="271"/>
    </location>
</feature>
<feature type="compositionally biased region" description="Basic and acidic residues" evidence="1">
    <location>
        <begin position="245"/>
        <end position="257"/>
    </location>
</feature>
<protein>
    <submittedName>
        <fullName evidence="2">Uncharacterized protein</fullName>
    </submittedName>
</protein>
<dbReference type="AlphaFoldDB" id="A0AAV2IMP9"/>
<keyword evidence="3" id="KW-1185">Reference proteome</keyword>